<dbReference type="GO" id="GO:0016740">
    <property type="term" value="F:transferase activity"/>
    <property type="evidence" value="ECO:0007669"/>
    <property type="project" value="UniProtKB-KW"/>
</dbReference>
<dbReference type="RefSeq" id="XP_033381299.1">
    <property type="nucleotide sequence ID" value="XM_033525290.1"/>
</dbReference>
<dbReference type="GeneID" id="54282687"/>
<dbReference type="InterPro" id="IPR051091">
    <property type="entry name" value="O-Glucosyltr/Glycosyltrsf_90"/>
</dbReference>
<feature type="transmembrane region" description="Helical" evidence="4">
    <location>
        <begin position="299"/>
        <end position="315"/>
    </location>
</feature>
<evidence type="ECO:0000256" key="2">
    <source>
        <dbReference type="ARBA" id="ARBA00022679"/>
    </source>
</evidence>
<evidence type="ECO:0000313" key="7">
    <source>
        <dbReference type="Proteomes" id="UP000799778"/>
    </source>
</evidence>
<protein>
    <submittedName>
        <fullName evidence="6">Glycosyltransferase family 90 protein</fullName>
    </submittedName>
</protein>
<evidence type="ECO:0000256" key="4">
    <source>
        <dbReference type="SAM" id="Phobius"/>
    </source>
</evidence>
<feature type="region of interest" description="Disordered" evidence="3">
    <location>
        <begin position="980"/>
        <end position="1004"/>
    </location>
</feature>
<keyword evidence="4" id="KW-0812">Transmembrane</keyword>
<feature type="transmembrane region" description="Helical" evidence="4">
    <location>
        <begin position="165"/>
        <end position="188"/>
    </location>
</feature>
<feature type="transmembrane region" description="Helical" evidence="4">
    <location>
        <begin position="216"/>
        <end position="235"/>
    </location>
</feature>
<dbReference type="PANTHER" id="PTHR12203:SF35">
    <property type="entry name" value="PROTEIN O-GLUCOSYLTRANSFERASE 1"/>
    <property type="match status" value="1"/>
</dbReference>
<proteinExistence type="inferred from homology"/>
<dbReference type="Pfam" id="PF05686">
    <property type="entry name" value="Glyco_transf_90"/>
    <property type="match status" value="1"/>
</dbReference>
<dbReference type="AlphaFoldDB" id="A0A6A5XJP7"/>
<dbReference type="InterPro" id="IPR006598">
    <property type="entry name" value="CAP10"/>
</dbReference>
<feature type="domain" description="Glycosyl transferase CAP10" evidence="5">
    <location>
        <begin position="666"/>
        <end position="976"/>
    </location>
</feature>
<dbReference type="PROSITE" id="PS51257">
    <property type="entry name" value="PROKAR_LIPOPROTEIN"/>
    <property type="match status" value="1"/>
</dbReference>
<comment type="similarity">
    <text evidence="1">Belongs to the glycosyltransferase 90 family.</text>
</comment>
<feature type="transmembrane region" description="Helical" evidence="4">
    <location>
        <begin position="322"/>
        <end position="342"/>
    </location>
</feature>
<feature type="transmembrane region" description="Helical" evidence="4">
    <location>
        <begin position="354"/>
        <end position="373"/>
    </location>
</feature>
<dbReference type="EMBL" id="ML978072">
    <property type="protein sequence ID" value="KAF2012960.1"/>
    <property type="molecule type" value="Genomic_DNA"/>
</dbReference>
<evidence type="ECO:0000256" key="3">
    <source>
        <dbReference type="SAM" id="MobiDB-lite"/>
    </source>
</evidence>
<reference evidence="6" key="1">
    <citation type="journal article" date="2020" name="Stud. Mycol.">
        <title>101 Dothideomycetes genomes: a test case for predicting lifestyles and emergence of pathogens.</title>
        <authorList>
            <person name="Haridas S."/>
            <person name="Albert R."/>
            <person name="Binder M."/>
            <person name="Bloem J."/>
            <person name="Labutti K."/>
            <person name="Salamov A."/>
            <person name="Andreopoulos B."/>
            <person name="Baker S."/>
            <person name="Barry K."/>
            <person name="Bills G."/>
            <person name="Bluhm B."/>
            <person name="Cannon C."/>
            <person name="Castanera R."/>
            <person name="Culley D."/>
            <person name="Daum C."/>
            <person name="Ezra D."/>
            <person name="Gonzalez J."/>
            <person name="Henrissat B."/>
            <person name="Kuo A."/>
            <person name="Liang C."/>
            <person name="Lipzen A."/>
            <person name="Lutzoni F."/>
            <person name="Magnuson J."/>
            <person name="Mondo S."/>
            <person name="Nolan M."/>
            <person name="Ohm R."/>
            <person name="Pangilinan J."/>
            <person name="Park H.-J."/>
            <person name="Ramirez L."/>
            <person name="Alfaro M."/>
            <person name="Sun H."/>
            <person name="Tritt A."/>
            <person name="Yoshinaga Y."/>
            <person name="Zwiers L.-H."/>
            <person name="Turgeon B."/>
            <person name="Goodwin S."/>
            <person name="Spatafora J."/>
            <person name="Crous P."/>
            <person name="Grigoriev I."/>
        </authorList>
    </citation>
    <scope>NUCLEOTIDE SEQUENCE</scope>
    <source>
        <strain evidence="6">CBS 175.79</strain>
    </source>
</reference>
<dbReference type="PANTHER" id="PTHR12203">
    <property type="entry name" value="KDEL LYS-ASP-GLU-LEU CONTAINING - RELATED"/>
    <property type="match status" value="1"/>
</dbReference>
<keyword evidence="4" id="KW-1133">Transmembrane helix</keyword>
<feature type="transmembrane region" description="Helical" evidence="4">
    <location>
        <begin position="100"/>
        <end position="121"/>
    </location>
</feature>
<dbReference type="OrthoDB" id="541052at2759"/>
<keyword evidence="2 6" id="KW-0808">Transferase</keyword>
<keyword evidence="7" id="KW-1185">Reference proteome</keyword>
<dbReference type="Proteomes" id="UP000799778">
    <property type="component" value="Unassembled WGS sequence"/>
</dbReference>
<gene>
    <name evidence="6" type="ORF">BU24DRAFT_396211</name>
</gene>
<feature type="transmembrane region" description="Helical" evidence="4">
    <location>
        <begin position="127"/>
        <end position="144"/>
    </location>
</feature>
<organism evidence="6 7">
    <name type="scientific">Aaosphaeria arxii CBS 175.79</name>
    <dbReference type="NCBI Taxonomy" id="1450172"/>
    <lineage>
        <taxon>Eukaryota</taxon>
        <taxon>Fungi</taxon>
        <taxon>Dikarya</taxon>
        <taxon>Ascomycota</taxon>
        <taxon>Pezizomycotina</taxon>
        <taxon>Dothideomycetes</taxon>
        <taxon>Pleosporomycetidae</taxon>
        <taxon>Pleosporales</taxon>
        <taxon>Pleosporales incertae sedis</taxon>
        <taxon>Aaosphaeria</taxon>
    </lineage>
</organism>
<sequence length="1033" mass="115576">MDRKRVFIFCGLVLSCWYLTASVGTSFALERPVHTAGLTFLVSGFAIVAFGIISARSKNSSHHTGHYEVVPAHYEEANGLEKTAHGASTDRNRLDMTTRVLLAIALSFIACARVAVTWRILKDIECARPSYLPLLPLLFAIYIGSRDLKTCASKILRQPRSLGEVVTQIIHGSSTRFVLPAILVWIVMRSELKATEWPSTAVCTISNGAIALIPRLQLAGLLLDCAALIVVYNLFSERGSNNNDCAPSTTSTAKSAVLVGLVLIFASLLLAFIGLILFLRQPEHRQWFLTTPVHYFHDTLVLCFAIPFMILCFLFTSREYGFIATFFIVTFTFAYVQILSLLSMNTSYGFPPKSVFSFVFHFLLVTLAVFLYVTSDSGMEFNFKPKISMRTGRYQILLLLSALSLMTIAMFNIRSNTPTGSAWEHPITELIVKAKNQHSSWAYQAHQSDSLKSAEKNYRIRYGREPPPGFDQWYGFAVQKGSIVIDDFDNIQEDLAPFSALSPAELRQRTTDIINNNQNLAGIRVKGGKAEAFGEFPGTHGWMADGVIKMMEPFVAQLPDMELAMNLNDESRVVVPYRILQKARPQWEKYDGFDDFGRQKPNPDISEPHDRFTYYPGYNPTFHSHGSISCPPGSPALTKSYWHKQELCTSCAAPHSAGLFVSNWSLSANPCHQPDLADLHGLHISPSAMVGTHALIPIFSQSKATGYADVRIPSPWNYLDKTQYTTSAEFPDPVFSQKENILFWRGTTTEGVSTGWGGWKGMLRQRLVHLANNSTDPATPNHLISLPLGRNTPKFSTVTRHPSTILEKLATKLDIAFVAPITHCGGNDCDIQTAEFSPLPPEQSVPFEQHWRYRYLFDADGAGFSGRFIPFLHSNSAVLKTALFRQWYEGRVTAWHHFIPIDLRLHDLFSVLAYFGGWRNDVGKYFGGKVWEGREREAQDIARQGREWAAKVLRKEDMEVYLFRLLLEWGRLVSDDRMVGDADRGGRTPSSSKPEDTYGLGNANYDPGNATARIHEGGKGGGRGGSWKDYLWD</sequence>
<evidence type="ECO:0000259" key="5">
    <source>
        <dbReference type="SMART" id="SM00672"/>
    </source>
</evidence>
<name>A0A6A5XJP7_9PLEO</name>
<feature type="transmembrane region" description="Helical" evidence="4">
    <location>
        <begin position="394"/>
        <end position="413"/>
    </location>
</feature>
<dbReference type="SMART" id="SM00672">
    <property type="entry name" value="CAP10"/>
    <property type="match status" value="1"/>
</dbReference>
<accession>A0A6A5XJP7</accession>
<keyword evidence="4" id="KW-0472">Membrane</keyword>
<feature type="transmembrane region" description="Helical" evidence="4">
    <location>
        <begin position="38"/>
        <end position="55"/>
    </location>
</feature>
<evidence type="ECO:0000313" key="6">
    <source>
        <dbReference type="EMBL" id="KAF2012960.1"/>
    </source>
</evidence>
<feature type="transmembrane region" description="Helical" evidence="4">
    <location>
        <begin position="256"/>
        <end position="279"/>
    </location>
</feature>
<evidence type="ECO:0000256" key="1">
    <source>
        <dbReference type="ARBA" id="ARBA00010118"/>
    </source>
</evidence>